<protein>
    <submittedName>
        <fullName evidence="3">Predicted protein</fullName>
    </submittedName>
</protein>
<organism evidence="4">
    <name type="scientific">Laccaria bicolor (strain S238N-H82 / ATCC MYA-4686)</name>
    <name type="common">Bicoloured deceiver</name>
    <name type="synonym">Laccaria laccata var. bicolor</name>
    <dbReference type="NCBI Taxonomy" id="486041"/>
    <lineage>
        <taxon>Eukaryota</taxon>
        <taxon>Fungi</taxon>
        <taxon>Dikarya</taxon>
        <taxon>Basidiomycota</taxon>
        <taxon>Agaricomycotina</taxon>
        <taxon>Agaricomycetes</taxon>
        <taxon>Agaricomycetidae</taxon>
        <taxon>Agaricales</taxon>
        <taxon>Agaricineae</taxon>
        <taxon>Hydnangiaceae</taxon>
        <taxon>Laccaria</taxon>
    </lineage>
</organism>
<dbReference type="OrthoDB" id="5346979at2759"/>
<dbReference type="Proteomes" id="UP000001194">
    <property type="component" value="Unassembled WGS sequence"/>
</dbReference>
<keyword evidence="2" id="KW-0472">Membrane</keyword>
<feature type="transmembrane region" description="Helical" evidence="2">
    <location>
        <begin position="120"/>
        <end position="142"/>
    </location>
</feature>
<sequence length="251" mass="27438">MSTTTSTEDASSSSSATSSKKVSTWLPISAVVGTSLAVAIPLIMLRRQRRAGLHSALNSAAPPPRISRTSMSQAPGSRASPHPTKSRRSEKQSESEFSSPGVGELISAVSKADLNSSLMAFKAFGIATCLVAVGAVTVTWSVKSALGVKDAQEFGEKMRTTFWSALPKNLLSSIYRPPATDEERHDAYDAAPFEVDERWTWVEAENRLKRAYDEGGFPLWARTAMREVEAEARMERVRRQREMDEKAVRGS</sequence>
<accession>B0DML7</accession>
<keyword evidence="4" id="KW-1185">Reference proteome</keyword>
<name>B0DML7_LACBS</name>
<dbReference type="HOGENOM" id="CLU_077466_0_0_1"/>
<keyword evidence="2" id="KW-0812">Transmembrane</keyword>
<dbReference type="InParanoid" id="B0DML7"/>
<evidence type="ECO:0000313" key="3">
    <source>
        <dbReference type="EMBL" id="EDR04211.1"/>
    </source>
</evidence>
<dbReference type="AlphaFoldDB" id="B0DML7"/>
<gene>
    <name evidence="3" type="ORF">LACBIDRAFT_304906</name>
</gene>
<dbReference type="EMBL" id="DS547119">
    <property type="protein sequence ID" value="EDR04211.1"/>
    <property type="molecule type" value="Genomic_DNA"/>
</dbReference>
<reference evidence="3 4" key="1">
    <citation type="journal article" date="2008" name="Nature">
        <title>The genome of Laccaria bicolor provides insights into mycorrhizal symbiosis.</title>
        <authorList>
            <person name="Martin F."/>
            <person name="Aerts A."/>
            <person name="Ahren D."/>
            <person name="Brun A."/>
            <person name="Danchin E.G.J."/>
            <person name="Duchaussoy F."/>
            <person name="Gibon J."/>
            <person name="Kohler A."/>
            <person name="Lindquist E."/>
            <person name="Pereda V."/>
            <person name="Salamov A."/>
            <person name="Shapiro H.J."/>
            <person name="Wuyts J."/>
            <person name="Blaudez D."/>
            <person name="Buee M."/>
            <person name="Brokstein P."/>
            <person name="Canbaeck B."/>
            <person name="Cohen D."/>
            <person name="Courty P.E."/>
            <person name="Coutinho P.M."/>
            <person name="Delaruelle C."/>
            <person name="Detter J.C."/>
            <person name="Deveau A."/>
            <person name="DiFazio S."/>
            <person name="Duplessis S."/>
            <person name="Fraissinet-Tachet L."/>
            <person name="Lucic E."/>
            <person name="Frey-Klett P."/>
            <person name="Fourrey C."/>
            <person name="Feussner I."/>
            <person name="Gay G."/>
            <person name="Grimwood J."/>
            <person name="Hoegger P.J."/>
            <person name="Jain P."/>
            <person name="Kilaru S."/>
            <person name="Labbe J."/>
            <person name="Lin Y.C."/>
            <person name="Legue V."/>
            <person name="Le Tacon F."/>
            <person name="Marmeisse R."/>
            <person name="Melayah D."/>
            <person name="Montanini B."/>
            <person name="Muratet M."/>
            <person name="Nehls U."/>
            <person name="Niculita-Hirzel H."/>
            <person name="Oudot-Le Secq M.P."/>
            <person name="Peter M."/>
            <person name="Quesneville H."/>
            <person name="Rajashekar B."/>
            <person name="Reich M."/>
            <person name="Rouhier N."/>
            <person name="Schmutz J."/>
            <person name="Yin T."/>
            <person name="Chalot M."/>
            <person name="Henrissat B."/>
            <person name="Kuees U."/>
            <person name="Lucas S."/>
            <person name="Van de Peer Y."/>
            <person name="Podila G.K."/>
            <person name="Polle A."/>
            <person name="Pukkila P.J."/>
            <person name="Richardson P.M."/>
            <person name="Rouze P."/>
            <person name="Sanders I.R."/>
            <person name="Stajich J.E."/>
            <person name="Tunlid A."/>
            <person name="Tuskan G."/>
            <person name="Grigoriev I.V."/>
        </authorList>
    </citation>
    <scope>NUCLEOTIDE SEQUENCE [LARGE SCALE GENOMIC DNA]</scope>
    <source>
        <strain evidence="4">S238N-H82 / ATCC MYA-4686</strain>
    </source>
</reference>
<proteinExistence type="predicted"/>
<evidence type="ECO:0000256" key="1">
    <source>
        <dbReference type="SAM" id="MobiDB-lite"/>
    </source>
</evidence>
<feature type="region of interest" description="Disordered" evidence="1">
    <location>
        <begin position="55"/>
        <end position="100"/>
    </location>
</feature>
<evidence type="ECO:0000313" key="4">
    <source>
        <dbReference type="Proteomes" id="UP000001194"/>
    </source>
</evidence>
<dbReference type="RefSeq" id="XP_001885102.1">
    <property type="nucleotide sequence ID" value="XM_001885067.1"/>
</dbReference>
<dbReference type="GeneID" id="6080677"/>
<feature type="transmembrane region" description="Helical" evidence="2">
    <location>
        <begin position="25"/>
        <end position="45"/>
    </location>
</feature>
<dbReference type="KEGG" id="lbc:LACBIDRAFT_304906"/>
<feature type="region of interest" description="Disordered" evidence="1">
    <location>
        <begin position="1"/>
        <end position="22"/>
    </location>
</feature>
<evidence type="ECO:0000256" key="2">
    <source>
        <dbReference type="SAM" id="Phobius"/>
    </source>
</evidence>
<keyword evidence="2" id="KW-1133">Transmembrane helix</keyword>